<gene>
    <name evidence="1" type="ORF">ZT3D7_G10245</name>
</gene>
<name>A0A1X7S6E6_ZYMT9</name>
<accession>A0A1X7S6E6</accession>
<evidence type="ECO:0000313" key="2">
    <source>
        <dbReference type="Proteomes" id="UP000215127"/>
    </source>
</evidence>
<evidence type="ECO:0000313" key="1">
    <source>
        <dbReference type="EMBL" id="SMQ55090.1"/>
    </source>
</evidence>
<dbReference type="EMBL" id="LT853702">
    <property type="protein sequence ID" value="SMQ55090.1"/>
    <property type="molecule type" value="Genomic_DNA"/>
</dbReference>
<protein>
    <submittedName>
        <fullName evidence="1">Uncharacterized protein</fullName>
    </submittedName>
</protein>
<dbReference type="Proteomes" id="UP000215127">
    <property type="component" value="Chromosome 11"/>
</dbReference>
<reference evidence="1 2" key="1">
    <citation type="submission" date="2016-06" db="EMBL/GenBank/DDBJ databases">
        <authorList>
            <person name="Kjaerup R.B."/>
            <person name="Dalgaard T.S."/>
            <person name="Juul-Madsen H.R."/>
        </authorList>
    </citation>
    <scope>NUCLEOTIDE SEQUENCE [LARGE SCALE GENOMIC DNA]</scope>
</reference>
<proteinExistence type="predicted"/>
<sequence>MSKPSQEQEQLRLQRLISLRRNFSISHIFETLSTFESPQAKHRADFMSDDQKTWRYPGSGYTSWTMTIGGTGQK</sequence>
<dbReference type="AlphaFoldDB" id="A0A1X7S6E6"/>
<organism evidence="1 2">
    <name type="scientific">Zymoseptoria tritici (strain ST99CH_3D7)</name>
    <dbReference type="NCBI Taxonomy" id="1276538"/>
    <lineage>
        <taxon>Eukaryota</taxon>
        <taxon>Fungi</taxon>
        <taxon>Dikarya</taxon>
        <taxon>Ascomycota</taxon>
        <taxon>Pezizomycotina</taxon>
        <taxon>Dothideomycetes</taxon>
        <taxon>Dothideomycetidae</taxon>
        <taxon>Mycosphaerellales</taxon>
        <taxon>Mycosphaerellaceae</taxon>
        <taxon>Zymoseptoria</taxon>
    </lineage>
</organism>
<keyword evidence="2" id="KW-1185">Reference proteome</keyword>